<keyword evidence="3" id="KW-1185">Reference proteome</keyword>
<protein>
    <submittedName>
        <fullName evidence="4">Retinol dehydrogenase 11</fullName>
    </submittedName>
</protein>
<dbReference type="RefSeq" id="XP_029653115.1">
    <property type="nucleotide sequence ID" value="XM_029797255.2"/>
</dbReference>
<dbReference type="AlphaFoldDB" id="A0A6P7TT93"/>
<organism evidence="3 4">
    <name type="scientific">Octopus sinensis</name>
    <name type="common">East Asian common octopus</name>
    <dbReference type="NCBI Taxonomy" id="2607531"/>
    <lineage>
        <taxon>Eukaryota</taxon>
        <taxon>Metazoa</taxon>
        <taxon>Spiralia</taxon>
        <taxon>Lophotrochozoa</taxon>
        <taxon>Mollusca</taxon>
        <taxon>Cephalopoda</taxon>
        <taxon>Coleoidea</taxon>
        <taxon>Octopodiformes</taxon>
        <taxon>Octopoda</taxon>
        <taxon>Incirrata</taxon>
        <taxon>Octopodidae</taxon>
        <taxon>Octopus</taxon>
    </lineage>
</organism>
<dbReference type="PANTHER" id="PTHR43157:SF31">
    <property type="entry name" value="PHOSPHATIDYLINOSITOL-GLYCAN BIOSYNTHESIS CLASS F PROTEIN"/>
    <property type="match status" value="1"/>
</dbReference>
<dbReference type="PANTHER" id="PTHR43157">
    <property type="entry name" value="PHOSPHATIDYLINOSITOL-GLYCAN BIOSYNTHESIS CLASS F PROTEIN-RELATED"/>
    <property type="match status" value="1"/>
</dbReference>
<gene>
    <name evidence="4" type="primary">LOC115226231</name>
</gene>
<name>A0A6P7TT93_9MOLL</name>
<evidence type="ECO:0000256" key="1">
    <source>
        <dbReference type="ARBA" id="ARBA00023002"/>
    </source>
</evidence>
<dbReference type="SUPFAM" id="SSF51735">
    <property type="entry name" value="NAD(P)-binding Rossmann-fold domains"/>
    <property type="match status" value="1"/>
</dbReference>
<dbReference type="InterPro" id="IPR002347">
    <property type="entry name" value="SDR_fam"/>
</dbReference>
<dbReference type="Gene3D" id="3.40.50.720">
    <property type="entry name" value="NAD(P)-binding Rossmann-like Domain"/>
    <property type="match status" value="1"/>
</dbReference>
<reference evidence="4" key="1">
    <citation type="submission" date="2025-08" db="UniProtKB">
        <authorList>
            <consortium name="RefSeq"/>
        </authorList>
    </citation>
    <scope>IDENTIFICATION</scope>
</reference>
<keyword evidence="1" id="KW-0560">Oxidoreductase</keyword>
<evidence type="ECO:0000313" key="4">
    <source>
        <dbReference type="RefSeq" id="XP_029653115.1"/>
    </source>
</evidence>
<evidence type="ECO:0000313" key="3">
    <source>
        <dbReference type="Proteomes" id="UP000515154"/>
    </source>
</evidence>
<evidence type="ECO:0000256" key="2">
    <source>
        <dbReference type="RuleBase" id="RU000363"/>
    </source>
</evidence>
<dbReference type="PRINTS" id="PR00081">
    <property type="entry name" value="GDHRDH"/>
</dbReference>
<comment type="similarity">
    <text evidence="2">Belongs to the short-chain dehydrogenases/reductases (SDR) family.</text>
</comment>
<dbReference type="PRINTS" id="PR00080">
    <property type="entry name" value="SDRFAMILY"/>
</dbReference>
<dbReference type="Pfam" id="PF00106">
    <property type="entry name" value="adh_short"/>
    <property type="match status" value="1"/>
</dbReference>
<proteinExistence type="inferred from homology"/>
<sequence length="334" mass="36673">MIIYILSLAGVALGAYLLSWLRCHSKALKYDSQARVDGKTVLITGASSGIGKATAEHLLSRGARVILACRNLTKTKTAVDEILSSTGVDGKMVSIVHLDLSDLDSVRKCAKEVIDTEKQLDVLINNAGANSEKGKTTKQGHNFIFGANYIGPFLLTYMLLDLLKKSAPSRIINVSSLMHASVRESEISFHPNNSSSSPRVEFPNWKDYAFSKLAQIWQTNVLAEKLSADNVTANSMNPGYVYSGIWYVGDCSMFRKIFFRSLGWASSKIGRTSKDAALTVVYMAVDPSLEKVSGCYFENVEISKNMSACAKNKTLAQKMWDVSMDMCGLSKKFE</sequence>
<dbReference type="GO" id="GO:0016491">
    <property type="term" value="F:oxidoreductase activity"/>
    <property type="evidence" value="ECO:0007669"/>
    <property type="project" value="UniProtKB-KW"/>
</dbReference>
<dbReference type="Proteomes" id="UP000515154">
    <property type="component" value="Linkage group LG29"/>
</dbReference>
<dbReference type="InterPro" id="IPR036291">
    <property type="entry name" value="NAD(P)-bd_dom_sf"/>
</dbReference>
<accession>A0A6P7TT93</accession>
<dbReference type="KEGG" id="osn:115226231"/>